<dbReference type="Proteomes" id="UP000435036">
    <property type="component" value="Unassembled WGS sequence"/>
</dbReference>
<dbReference type="OrthoDB" id="596297at2"/>
<evidence type="ECO:0000259" key="1">
    <source>
        <dbReference type="Pfam" id="PF20275"/>
    </source>
</evidence>
<evidence type="ECO:0000313" key="2">
    <source>
        <dbReference type="EMBL" id="MVZ64189.1"/>
    </source>
</evidence>
<accession>A0A6N8L583</accession>
<evidence type="ECO:0000313" key="3">
    <source>
        <dbReference type="Proteomes" id="UP000435036"/>
    </source>
</evidence>
<dbReference type="Pfam" id="PF20275">
    <property type="entry name" value="CTD10"/>
    <property type="match status" value="1"/>
</dbReference>
<dbReference type="InterPro" id="IPR046919">
    <property type="entry name" value="ABC-3C_CTD10"/>
</dbReference>
<organism evidence="2 3">
    <name type="scientific">Sphingobacterium humi</name>
    <dbReference type="NCBI Taxonomy" id="1796905"/>
    <lineage>
        <taxon>Bacteria</taxon>
        <taxon>Pseudomonadati</taxon>
        <taxon>Bacteroidota</taxon>
        <taxon>Sphingobacteriia</taxon>
        <taxon>Sphingobacteriales</taxon>
        <taxon>Sphingobacteriaceae</taxon>
        <taxon>Sphingobacterium</taxon>
    </lineage>
</organism>
<proteinExistence type="predicted"/>
<dbReference type="EMBL" id="WSQA01000025">
    <property type="protein sequence ID" value="MVZ64189.1"/>
    <property type="molecule type" value="Genomic_DNA"/>
</dbReference>
<protein>
    <recommendedName>
        <fullName evidence="1">ABC-three component systems C-terminal domain-containing protein</fullName>
    </recommendedName>
</protein>
<reference evidence="2 3" key="1">
    <citation type="submission" date="2019-12" db="EMBL/GenBank/DDBJ databases">
        <authorList>
            <person name="Dong K."/>
        </authorList>
    </citation>
    <scope>NUCLEOTIDE SEQUENCE [LARGE SCALE GENOMIC DNA]</scope>
    <source>
        <strain evidence="2 3">JCM 31225</strain>
    </source>
</reference>
<feature type="domain" description="ABC-three component systems C-terminal" evidence="1">
    <location>
        <begin position="172"/>
        <end position="301"/>
    </location>
</feature>
<keyword evidence="3" id="KW-1185">Reference proteome</keyword>
<gene>
    <name evidence="2" type="ORF">GQF63_19375</name>
</gene>
<sequence length="304" mass="35095">MNAQQKAFARLFFKLKIYASNGNEFEKLFTSIMNYSYDDFQQIKPWGNIGDRKNDGYIKSSATYFQVYAPEEISSSYPDVIKKIATDYNGLKKYWSPINEFYFVLNEKYLGVNADCELSINQLIKNESLSNGGFFTPKDMERLLLELDEDKITQVIGFLPEISLDFINYSILNEVISQIVKLPVSTNLERIEIPDWDKKIVFNGLSETSKIQLNCGAQLLGSLNQYLSNDPFLAETLQQQLNGLYSEIKKENINIEATLEYPGDKIFIELIKKCLPKDQQQYLLSILTILAKYFETCDIFENHN</sequence>
<dbReference type="RefSeq" id="WP_052627630.1">
    <property type="nucleotide sequence ID" value="NZ_WSQA01000025.1"/>
</dbReference>
<dbReference type="AlphaFoldDB" id="A0A6N8L583"/>
<name>A0A6N8L583_9SPHI</name>
<comment type="caution">
    <text evidence="2">The sequence shown here is derived from an EMBL/GenBank/DDBJ whole genome shotgun (WGS) entry which is preliminary data.</text>
</comment>